<feature type="transmembrane region" description="Helical" evidence="1">
    <location>
        <begin position="27"/>
        <end position="46"/>
    </location>
</feature>
<evidence type="ECO:0000313" key="2">
    <source>
        <dbReference type="EMBL" id="GAA0494066.1"/>
    </source>
</evidence>
<name>A0ABN1BBN4_9BACI</name>
<feature type="transmembrane region" description="Helical" evidence="1">
    <location>
        <begin position="97"/>
        <end position="115"/>
    </location>
</feature>
<keyword evidence="1" id="KW-1133">Transmembrane helix</keyword>
<keyword evidence="1" id="KW-0472">Membrane</keyword>
<gene>
    <name evidence="2" type="ORF">GCM10008986_20730</name>
</gene>
<reference evidence="2 3" key="1">
    <citation type="journal article" date="2019" name="Int. J. Syst. Evol. Microbiol.">
        <title>The Global Catalogue of Microorganisms (GCM) 10K type strain sequencing project: providing services to taxonomists for standard genome sequencing and annotation.</title>
        <authorList>
            <consortium name="The Broad Institute Genomics Platform"/>
            <consortium name="The Broad Institute Genome Sequencing Center for Infectious Disease"/>
            <person name="Wu L."/>
            <person name="Ma J."/>
        </authorList>
    </citation>
    <scope>NUCLEOTIDE SEQUENCE [LARGE SCALE GENOMIC DNA]</scope>
    <source>
        <strain evidence="2 3">JCM 12389</strain>
    </source>
</reference>
<dbReference type="RefSeq" id="WP_343840609.1">
    <property type="nucleotide sequence ID" value="NZ_BAAADO010000004.1"/>
</dbReference>
<sequence length="157" mass="18313">MNKERKLSSILWNIALPGFAQVLQRRYLVGFIFIFMEIFLNIFSGFNEAIRYSFLGEIDQAFAVTNYQFLMFYPCLYMFALWDAFYEVDQGETRYAFLPFVFGAYFITVGLMLAERIRIFGVLLGPVWLPMLSLIPGLLVGLFIRSILLAFDKPQHK</sequence>
<comment type="caution">
    <text evidence="2">The sequence shown here is derived from an EMBL/GenBank/DDBJ whole genome shotgun (WGS) entry which is preliminary data.</text>
</comment>
<organism evidence="2 3">
    <name type="scientific">Salinibacillus aidingensis</name>
    <dbReference type="NCBI Taxonomy" id="237684"/>
    <lineage>
        <taxon>Bacteria</taxon>
        <taxon>Bacillati</taxon>
        <taxon>Bacillota</taxon>
        <taxon>Bacilli</taxon>
        <taxon>Bacillales</taxon>
        <taxon>Bacillaceae</taxon>
        <taxon>Salinibacillus</taxon>
    </lineage>
</organism>
<proteinExistence type="predicted"/>
<keyword evidence="1" id="KW-0812">Transmembrane</keyword>
<dbReference type="EMBL" id="BAAADO010000004">
    <property type="protein sequence ID" value="GAA0494066.1"/>
    <property type="molecule type" value="Genomic_DNA"/>
</dbReference>
<feature type="transmembrane region" description="Helical" evidence="1">
    <location>
        <begin position="127"/>
        <end position="151"/>
    </location>
</feature>
<protein>
    <submittedName>
        <fullName evidence="2">Uncharacterized protein</fullName>
    </submittedName>
</protein>
<evidence type="ECO:0000256" key="1">
    <source>
        <dbReference type="SAM" id="Phobius"/>
    </source>
</evidence>
<feature type="transmembrane region" description="Helical" evidence="1">
    <location>
        <begin position="66"/>
        <end position="85"/>
    </location>
</feature>
<evidence type="ECO:0000313" key="3">
    <source>
        <dbReference type="Proteomes" id="UP001500880"/>
    </source>
</evidence>
<dbReference type="Proteomes" id="UP001500880">
    <property type="component" value="Unassembled WGS sequence"/>
</dbReference>
<keyword evidence="3" id="KW-1185">Reference proteome</keyword>
<accession>A0ABN1BBN4</accession>